<dbReference type="InterPro" id="IPR011711">
    <property type="entry name" value="GntR_C"/>
</dbReference>
<sequence>MMKRDGLRVVQTLRDSILRMELRPGTILDEAELAARLDVSRTPIREAIIELIAAGLVVRDGRKAKVAPLDFDEVPKLYDALLVSSRLVHRLAAENRTTTDLVSIERYMHAFEVAAETGNGINRSEANQDFHKAVSKAAQNRYIRDFYDRVLVDTIRLARACFSGARETGDTKSSATLQSHLATTVAHHREIFSAIVDRDVTRADAIAVEHYELTKDRIIKVLFDGARSMASVDDLSLDTWEMD</sequence>
<proteinExistence type="predicted"/>
<evidence type="ECO:0000313" key="6">
    <source>
        <dbReference type="Proteomes" id="UP000201838"/>
    </source>
</evidence>
<evidence type="ECO:0000256" key="2">
    <source>
        <dbReference type="ARBA" id="ARBA00023125"/>
    </source>
</evidence>
<dbReference type="PANTHER" id="PTHR43537:SF5">
    <property type="entry name" value="UXU OPERON TRANSCRIPTIONAL REGULATOR"/>
    <property type="match status" value="1"/>
</dbReference>
<dbReference type="GO" id="GO:0003700">
    <property type="term" value="F:DNA-binding transcription factor activity"/>
    <property type="evidence" value="ECO:0007669"/>
    <property type="project" value="InterPro"/>
</dbReference>
<keyword evidence="1" id="KW-0805">Transcription regulation</keyword>
<dbReference type="SUPFAM" id="SSF48008">
    <property type="entry name" value="GntR ligand-binding domain-like"/>
    <property type="match status" value="1"/>
</dbReference>
<organism evidence="5 6">
    <name type="scientific">Boseongicola aestuarii</name>
    <dbReference type="NCBI Taxonomy" id="1470561"/>
    <lineage>
        <taxon>Bacteria</taxon>
        <taxon>Pseudomonadati</taxon>
        <taxon>Pseudomonadota</taxon>
        <taxon>Alphaproteobacteria</taxon>
        <taxon>Rhodobacterales</taxon>
        <taxon>Paracoccaceae</taxon>
        <taxon>Boseongicola</taxon>
    </lineage>
</organism>
<dbReference type="Pfam" id="PF07729">
    <property type="entry name" value="FCD"/>
    <property type="match status" value="1"/>
</dbReference>
<feature type="domain" description="HTH gntR-type" evidence="4">
    <location>
        <begin position="3"/>
        <end position="69"/>
    </location>
</feature>
<evidence type="ECO:0000313" key="5">
    <source>
        <dbReference type="EMBL" id="SMX23701.1"/>
    </source>
</evidence>
<dbReference type="PANTHER" id="PTHR43537">
    <property type="entry name" value="TRANSCRIPTIONAL REGULATOR, GNTR FAMILY"/>
    <property type="match status" value="1"/>
</dbReference>
<dbReference type="Gene3D" id="1.10.10.10">
    <property type="entry name" value="Winged helix-like DNA-binding domain superfamily/Winged helix DNA-binding domain"/>
    <property type="match status" value="1"/>
</dbReference>
<accession>A0A238J060</accession>
<dbReference type="Gene3D" id="1.20.120.530">
    <property type="entry name" value="GntR ligand-binding domain-like"/>
    <property type="match status" value="1"/>
</dbReference>
<dbReference type="Pfam" id="PF00392">
    <property type="entry name" value="GntR"/>
    <property type="match status" value="1"/>
</dbReference>
<dbReference type="Proteomes" id="UP000201838">
    <property type="component" value="Unassembled WGS sequence"/>
</dbReference>
<dbReference type="OrthoDB" id="9806293at2"/>
<dbReference type="AlphaFoldDB" id="A0A238J060"/>
<evidence type="ECO:0000259" key="4">
    <source>
        <dbReference type="PROSITE" id="PS50949"/>
    </source>
</evidence>
<dbReference type="RefSeq" id="WP_093973683.1">
    <property type="nucleotide sequence ID" value="NZ_FXXQ01000005.1"/>
</dbReference>
<dbReference type="PROSITE" id="PS50949">
    <property type="entry name" value="HTH_GNTR"/>
    <property type="match status" value="1"/>
</dbReference>
<dbReference type="SMART" id="SM00895">
    <property type="entry name" value="FCD"/>
    <property type="match status" value="1"/>
</dbReference>
<gene>
    <name evidence="5" type="primary">lutR</name>
    <name evidence="5" type="ORF">BOA8489_01812</name>
</gene>
<dbReference type="SUPFAM" id="SSF46785">
    <property type="entry name" value="Winged helix' DNA-binding domain"/>
    <property type="match status" value="1"/>
</dbReference>
<dbReference type="InterPro" id="IPR036390">
    <property type="entry name" value="WH_DNA-bd_sf"/>
</dbReference>
<protein>
    <submittedName>
        <fullName evidence="5">HTH-type transcriptional regulator LutR</fullName>
    </submittedName>
</protein>
<keyword evidence="3" id="KW-0804">Transcription</keyword>
<reference evidence="5 6" key="1">
    <citation type="submission" date="2017-05" db="EMBL/GenBank/DDBJ databases">
        <authorList>
            <person name="Song R."/>
            <person name="Chenine A.L."/>
            <person name="Ruprecht R.M."/>
        </authorList>
    </citation>
    <scope>NUCLEOTIDE SEQUENCE [LARGE SCALE GENOMIC DNA]</scope>
    <source>
        <strain evidence="5 6">CECT 8489</strain>
    </source>
</reference>
<dbReference type="InterPro" id="IPR008920">
    <property type="entry name" value="TF_FadR/GntR_C"/>
</dbReference>
<keyword evidence="2" id="KW-0238">DNA-binding</keyword>
<dbReference type="EMBL" id="FXXQ01000005">
    <property type="protein sequence ID" value="SMX23701.1"/>
    <property type="molecule type" value="Genomic_DNA"/>
</dbReference>
<dbReference type="SMART" id="SM00345">
    <property type="entry name" value="HTH_GNTR"/>
    <property type="match status" value="1"/>
</dbReference>
<keyword evidence="6" id="KW-1185">Reference proteome</keyword>
<evidence type="ECO:0000256" key="3">
    <source>
        <dbReference type="ARBA" id="ARBA00023163"/>
    </source>
</evidence>
<evidence type="ECO:0000256" key="1">
    <source>
        <dbReference type="ARBA" id="ARBA00023015"/>
    </source>
</evidence>
<dbReference type="InterPro" id="IPR036388">
    <property type="entry name" value="WH-like_DNA-bd_sf"/>
</dbReference>
<dbReference type="GO" id="GO:0003677">
    <property type="term" value="F:DNA binding"/>
    <property type="evidence" value="ECO:0007669"/>
    <property type="project" value="UniProtKB-KW"/>
</dbReference>
<dbReference type="PRINTS" id="PR00035">
    <property type="entry name" value="HTHGNTR"/>
</dbReference>
<name>A0A238J060_9RHOB</name>
<dbReference type="CDD" id="cd07377">
    <property type="entry name" value="WHTH_GntR"/>
    <property type="match status" value="1"/>
</dbReference>
<dbReference type="InterPro" id="IPR000524">
    <property type="entry name" value="Tscrpt_reg_HTH_GntR"/>
</dbReference>